<keyword evidence="10" id="KW-0067">ATP-binding</keyword>
<name>A0A5B8MF02_9CHLO</name>
<dbReference type="InterPro" id="IPR023000">
    <property type="entry name" value="Shikimate_kinase_CS"/>
</dbReference>
<evidence type="ECO:0000256" key="13">
    <source>
        <dbReference type="SAM" id="MobiDB-lite"/>
    </source>
</evidence>
<dbReference type="FunFam" id="3.40.50.300:FF:001033">
    <property type="entry name" value="Shikimate kinase 2, chloroplastic"/>
    <property type="match status" value="1"/>
</dbReference>
<dbReference type="EMBL" id="CP031034">
    <property type="protein sequence ID" value="QDZ17922.1"/>
    <property type="molecule type" value="Genomic_DNA"/>
</dbReference>
<dbReference type="GO" id="GO:0005524">
    <property type="term" value="F:ATP binding"/>
    <property type="evidence" value="ECO:0007669"/>
    <property type="project" value="UniProtKB-KW"/>
</dbReference>
<dbReference type="Gene3D" id="3.40.50.300">
    <property type="entry name" value="P-loop containing nucleotide triphosphate hydrolases"/>
    <property type="match status" value="1"/>
</dbReference>
<dbReference type="InterPro" id="IPR000623">
    <property type="entry name" value="Shikimate_kinase/TSH1"/>
</dbReference>
<sequence>MEGTELRQCSRRVGGVAVRWTGRQNRGTGPAGVAALRASSRGLPSARSPRPAPLGQGRRWGHRLRGRPGVVARSARAERETDALLKDIGGTAIYLVGMMGSGKSTVGKLLAEQLQYRFFDTDDVIEKSLGASVSQIFEENGEEVFRDVEARVLQELSQYARSVISTGGGAVLSRENWGNMRHGIVVWLNGKPETLASRIKGQEKDNRPLLSDVGEESEEELVGRMSGILEDRQKFYEEADIVVPLEDGQTGEIFAPEKMMGDILEMLAKAVQDKKKEVEEKKDFTVEGLPDSMEVREPYAAGGDKGAPKGFGAKE</sequence>
<evidence type="ECO:0000256" key="3">
    <source>
        <dbReference type="ARBA" id="ARBA00004842"/>
    </source>
</evidence>
<keyword evidence="11" id="KW-0057">Aromatic amino acid biosynthesis</keyword>
<reference evidence="14 15" key="1">
    <citation type="submission" date="2018-07" db="EMBL/GenBank/DDBJ databases">
        <title>The complete nuclear genome of the prasinophyte Chloropicon primus (CCMP1205).</title>
        <authorList>
            <person name="Pombert J.-F."/>
            <person name="Otis C."/>
            <person name="Turmel M."/>
            <person name="Lemieux C."/>
        </authorList>
    </citation>
    <scope>NUCLEOTIDE SEQUENCE [LARGE SCALE GENOMIC DNA]</scope>
    <source>
        <strain evidence="14 15">CCMP1205</strain>
    </source>
</reference>
<keyword evidence="7" id="KW-0808">Transferase</keyword>
<dbReference type="AlphaFoldDB" id="A0A5B8MF02"/>
<evidence type="ECO:0000256" key="2">
    <source>
        <dbReference type="ARBA" id="ARBA00004229"/>
    </source>
</evidence>
<dbReference type="GO" id="GO:0009507">
    <property type="term" value="C:chloroplast"/>
    <property type="evidence" value="ECO:0007669"/>
    <property type="project" value="UniProtKB-SubCell"/>
</dbReference>
<protein>
    <recommendedName>
        <fullName evidence="5">shikimate kinase</fullName>
        <ecNumber evidence="5">2.7.1.71</ecNumber>
    </recommendedName>
</protein>
<evidence type="ECO:0000256" key="10">
    <source>
        <dbReference type="ARBA" id="ARBA00022840"/>
    </source>
</evidence>
<dbReference type="SUPFAM" id="SSF52540">
    <property type="entry name" value="P-loop containing nucleoside triphosphate hydrolases"/>
    <property type="match status" value="1"/>
</dbReference>
<dbReference type="GO" id="GO:0008652">
    <property type="term" value="P:amino acid biosynthetic process"/>
    <property type="evidence" value="ECO:0007669"/>
    <property type="project" value="UniProtKB-KW"/>
</dbReference>
<feature type="region of interest" description="Disordered" evidence="13">
    <location>
        <begin position="39"/>
        <end position="62"/>
    </location>
</feature>
<dbReference type="UniPathway" id="UPA00053">
    <property type="reaction ID" value="UER00088"/>
</dbReference>
<dbReference type="HAMAP" id="MF_00109">
    <property type="entry name" value="Shikimate_kinase"/>
    <property type="match status" value="1"/>
</dbReference>
<comment type="function">
    <text evidence="1">Catalyzes the specific phosphorylation of the 3-hydroxyl group of shikimic acid using ATP as a cosubstrate.</text>
</comment>
<dbReference type="GO" id="GO:0004765">
    <property type="term" value="F:shikimate kinase activity"/>
    <property type="evidence" value="ECO:0007669"/>
    <property type="project" value="UniProtKB-EC"/>
</dbReference>
<comment type="subcellular location">
    <subcellularLocation>
        <location evidence="2">Plastid</location>
        <location evidence="2">Chloroplast</location>
    </subcellularLocation>
</comment>
<comment type="catalytic activity">
    <reaction evidence="12">
        <text>shikimate + ATP = 3-phosphoshikimate + ADP + H(+)</text>
        <dbReference type="Rhea" id="RHEA:13121"/>
        <dbReference type="ChEBI" id="CHEBI:15378"/>
        <dbReference type="ChEBI" id="CHEBI:30616"/>
        <dbReference type="ChEBI" id="CHEBI:36208"/>
        <dbReference type="ChEBI" id="CHEBI:145989"/>
        <dbReference type="ChEBI" id="CHEBI:456216"/>
        <dbReference type="EC" id="2.7.1.71"/>
    </reaction>
</comment>
<evidence type="ECO:0000256" key="12">
    <source>
        <dbReference type="ARBA" id="ARBA00048567"/>
    </source>
</evidence>
<dbReference type="GO" id="GO:0005829">
    <property type="term" value="C:cytosol"/>
    <property type="evidence" value="ECO:0007669"/>
    <property type="project" value="TreeGrafter"/>
</dbReference>
<keyword evidence="8" id="KW-0547">Nucleotide-binding</keyword>
<dbReference type="GO" id="GO:0009423">
    <property type="term" value="P:chorismate biosynthetic process"/>
    <property type="evidence" value="ECO:0007669"/>
    <property type="project" value="UniProtKB-UniPathway"/>
</dbReference>
<dbReference type="STRING" id="1764295.A0A5B8MF02"/>
<dbReference type="PANTHER" id="PTHR21087:SF16">
    <property type="entry name" value="SHIKIMATE KINASE 1, CHLOROPLASTIC"/>
    <property type="match status" value="1"/>
</dbReference>
<dbReference type="PANTHER" id="PTHR21087">
    <property type="entry name" value="SHIKIMATE KINASE"/>
    <property type="match status" value="1"/>
</dbReference>
<evidence type="ECO:0000256" key="9">
    <source>
        <dbReference type="ARBA" id="ARBA00022777"/>
    </source>
</evidence>
<keyword evidence="15" id="KW-1185">Reference proteome</keyword>
<gene>
    <name evidence="14" type="ORF">A3770_01p04400</name>
</gene>
<dbReference type="PROSITE" id="PS01128">
    <property type="entry name" value="SHIKIMATE_KINASE"/>
    <property type="match status" value="1"/>
</dbReference>
<dbReference type="EC" id="2.7.1.71" evidence="5"/>
<feature type="region of interest" description="Disordered" evidence="13">
    <location>
        <begin position="285"/>
        <end position="315"/>
    </location>
</feature>
<evidence type="ECO:0000256" key="4">
    <source>
        <dbReference type="ARBA" id="ARBA00006997"/>
    </source>
</evidence>
<dbReference type="PRINTS" id="PR01100">
    <property type="entry name" value="SHIKIMTKNASE"/>
</dbReference>
<comment type="similarity">
    <text evidence="4">Belongs to the shikimate kinase family.</text>
</comment>
<keyword evidence="6" id="KW-0028">Amino-acid biosynthesis</keyword>
<evidence type="ECO:0000256" key="11">
    <source>
        <dbReference type="ARBA" id="ARBA00023141"/>
    </source>
</evidence>
<evidence type="ECO:0000313" key="15">
    <source>
        <dbReference type="Proteomes" id="UP000316726"/>
    </source>
</evidence>
<evidence type="ECO:0000256" key="1">
    <source>
        <dbReference type="ARBA" id="ARBA00002641"/>
    </source>
</evidence>
<evidence type="ECO:0000256" key="8">
    <source>
        <dbReference type="ARBA" id="ARBA00022741"/>
    </source>
</evidence>
<dbReference type="Proteomes" id="UP000316726">
    <property type="component" value="Chromosome 1"/>
</dbReference>
<dbReference type="Pfam" id="PF01202">
    <property type="entry name" value="SKI"/>
    <property type="match status" value="1"/>
</dbReference>
<comment type="pathway">
    <text evidence="3">Metabolic intermediate biosynthesis; chorismate biosynthesis; chorismate from D-erythrose 4-phosphate and phosphoenolpyruvate: step 5/7.</text>
</comment>
<dbReference type="InterPro" id="IPR031322">
    <property type="entry name" value="Shikimate/glucono_kinase"/>
</dbReference>
<evidence type="ECO:0000256" key="7">
    <source>
        <dbReference type="ARBA" id="ARBA00022679"/>
    </source>
</evidence>
<dbReference type="OrthoDB" id="197068at2759"/>
<accession>A0A5B8MF02</accession>
<proteinExistence type="inferred from homology"/>
<dbReference type="GO" id="GO:0009073">
    <property type="term" value="P:aromatic amino acid family biosynthetic process"/>
    <property type="evidence" value="ECO:0007669"/>
    <property type="project" value="UniProtKB-KW"/>
</dbReference>
<evidence type="ECO:0000256" key="5">
    <source>
        <dbReference type="ARBA" id="ARBA00012154"/>
    </source>
</evidence>
<organism evidence="14 15">
    <name type="scientific">Chloropicon primus</name>
    <dbReference type="NCBI Taxonomy" id="1764295"/>
    <lineage>
        <taxon>Eukaryota</taxon>
        <taxon>Viridiplantae</taxon>
        <taxon>Chlorophyta</taxon>
        <taxon>Chloropicophyceae</taxon>
        <taxon>Chloropicales</taxon>
        <taxon>Chloropicaceae</taxon>
        <taxon>Chloropicon</taxon>
    </lineage>
</organism>
<evidence type="ECO:0000313" key="14">
    <source>
        <dbReference type="EMBL" id="QDZ17922.1"/>
    </source>
</evidence>
<dbReference type="CDD" id="cd00464">
    <property type="entry name" value="SK"/>
    <property type="match status" value="1"/>
</dbReference>
<dbReference type="InterPro" id="IPR027417">
    <property type="entry name" value="P-loop_NTPase"/>
</dbReference>
<evidence type="ECO:0000256" key="6">
    <source>
        <dbReference type="ARBA" id="ARBA00022605"/>
    </source>
</evidence>
<keyword evidence="9 14" id="KW-0418">Kinase</keyword>